<dbReference type="GO" id="GO:0004867">
    <property type="term" value="F:serine-type endopeptidase inhibitor activity"/>
    <property type="evidence" value="ECO:0007669"/>
    <property type="project" value="UniProtKB-KW"/>
</dbReference>
<feature type="domain" description="Serpin" evidence="6">
    <location>
        <begin position="38"/>
        <end position="385"/>
    </location>
</feature>
<dbReference type="PANTHER" id="PTHR11461">
    <property type="entry name" value="SERINE PROTEASE INHIBITOR, SERPIN"/>
    <property type="match status" value="1"/>
</dbReference>
<evidence type="ECO:0000256" key="3">
    <source>
        <dbReference type="ARBA" id="ARBA00022900"/>
    </source>
</evidence>
<keyword evidence="3" id="KW-0722">Serine protease inhibitor</keyword>
<evidence type="ECO:0000313" key="7">
    <source>
        <dbReference type="EMBL" id="CAG6475386.1"/>
    </source>
</evidence>
<keyword evidence="2" id="KW-0646">Protease inhibitor</keyword>
<keyword evidence="5" id="KW-0732">Signal</keyword>
<accession>A0A8D8BPD3</accession>
<name>A0A8D8BPD3_CULPI</name>
<feature type="signal peptide" evidence="5">
    <location>
        <begin position="1"/>
        <end position="18"/>
    </location>
</feature>
<reference evidence="7" key="1">
    <citation type="submission" date="2021-05" db="EMBL/GenBank/DDBJ databases">
        <authorList>
            <person name="Alioto T."/>
            <person name="Alioto T."/>
            <person name="Gomez Garrido J."/>
        </authorList>
    </citation>
    <scope>NUCLEOTIDE SEQUENCE</scope>
</reference>
<organism evidence="7">
    <name type="scientific">Culex pipiens</name>
    <name type="common">House mosquito</name>
    <dbReference type="NCBI Taxonomy" id="7175"/>
    <lineage>
        <taxon>Eukaryota</taxon>
        <taxon>Metazoa</taxon>
        <taxon>Ecdysozoa</taxon>
        <taxon>Arthropoda</taxon>
        <taxon>Hexapoda</taxon>
        <taxon>Insecta</taxon>
        <taxon>Pterygota</taxon>
        <taxon>Neoptera</taxon>
        <taxon>Endopterygota</taxon>
        <taxon>Diptera</taxon>
        <taxon>Nematocera</taxon>
        <taxon>Culicoidea</taxon>
        <taxon>Culicidae</taxon>
        <taxon>Culicinae</taxon>
        <taxon>Culicini</taxon>
        <taxon>Culex</taxon>
        <taxon>Culex</taxon>
    </lineage>
</organism>
<dbReference type="EMBL" id="HBUE01157043">
    <property type="protein sequence ID" value="CAG6508269.1"/>
    <property type="molecule type" value="Transcribed_RNA"/>
</dbReference>
<evidence type="ECO:0000256" key="5">
    <source>
        <dbReference type="SAM" id="SignalP"/>
    </source>
</evidence>
<comment type="similarity">
    <text evidence="1 4">Belongs to the serpin family.</text>
</comment>
<feature type="chain" id="PRO_5033668643" evidence="5">
    <location>
        <begin position="19"/>
        <end position="392"/>
    </location>
</feature>
<proteinExistence type="inferred from homology"/>
<dbReference type="InterPro" id="IPR023795">
    <property type="entry name" value="Serpin_CS"/>
</dbReference>
<dbReference type="Gene3D" id="3.30.497.10">
    <property type="entry name" value="Antithrombin, subunit I, domain 2"/>
    <property type="match status" value="2"/>
</dbReference>
<dbReference type="Pfam" id="PF00079">
    <property type="entry name" value="Serpin"/>
    <property type="match status" value="1"/>
</dbReference>
<dbReference type="PANTHER" id="PTHR11461:SF211">
    <property type="entry name" value="GH10112P-RELATED"/>
    <property type="match status" value="1"/>
</dbReference>
<dbReference type="InterPro" id="IPR000215">
    <property type="entry name" value="Serpin_fam"/>
</dbReference>
<evidence type="ECO:0000256" key="1">
    <source>
        <dbReference type="ARBA" id="ARBA00009500"/>
    </source>
</evidence>
<dbReference type="SUPFAM" id="SSF56574">
    <property type="entry name" value="Serpins"/>
    <property type="match status" value="1"/>
</dbReference>
<dbReference type="GO" id="GO:0005615">
    <property type="term" value="C:extracellular space"/>
    <property type="evidence" value="ECO:0007669"/>
    <property type="project" value="InterPro"/>
</dbReference>
<sequence>MLSQLLSTCVLIDSAAHADDDDSDSPVTLVRACNRFSVRYFKNCFNPTENILCSPVVVRLGLSSFYQVSGTPIEEDLRTVLHLPADKSVSNSQQIQLHDDLTSSGALKIHTMICTSETRPLDACFQDHLANHAPPVVLEPVDFTDDVSTARAVNGWIQSKRCEIDDLVTEGDVWSLEPLSVMMFNAVSLMTKWRLGFDPRLTELKEFRFLNKVQRVSMMHGIFKARYCYDHQMRCKVLELPFEQSSNYNLLMILPDDGQCLADVVDAIPEDYLNTVNDSLTEHWVDVHIPTITVAMKTSVKDVLSKLDCAGIFELKDLKVFADGKDQLDRFYQHCWFRMDENGAQTNAPLAESPQVTFTADRPFLFVIRKGDDSAVVMIGDYSIYVGPDEQF</sequence>
<dbReference type="InterPro" id="IPR036186">
    <property type="entry name" value="Serpin_sf"/>
</dbReference>
<evidence type="ECO:0000259" key="6">
    <source>
        <dbReference type="SMART" id="SM00093"/>
    </source>
</evidence>
<dbReference type="EMBL" id="HBUE01076561">
    <property type="protein sequence ID" value="CAG6475386.1"/>
    <property type="molecule type" value="Transcribed_RNA"/>
</dbReference>
<dbReference type="EMBL" id="HBUE01262158">
    <property type="protein sequence ID" value="CAG6559626.1"/>
    <property type="molecule type" value="Transcribed_RNA"/>
</dbReference>
<dbReference type="InterPro" id="IPR042178">
    <property type="entry name" value="Serpin_sf_1"/>
</dbReference>
<dbReference type="AlphaFoldDB" id="A0A8D8BPD3"/>
<dbReference type="PROSITE" id="PS00284">
    <property type="entry name" value="SERPIN"/>
    <property type="match status" value="1"/>
</dbReference>
<dbReference type="SMART" id="SM00093">
    <property type="entry name" value="SERPIN"/>
    <property type="match status" value="1"/>
</dbReference>
<dbReference type="InterPro" id="IPR023796">
    <property type="entry name" value="Serpin_dom"/>
</dbReference>
<evidence type="ECO:0000256" key="2">
    <source>
        <dbReference type="ARBA" id="ARBA00022690"/>
    </source>
</evidence>
<evidence type="ECO:0000256" key="4">
    <source>
        <dbReference type="RuleBase" id="RU000411"/>
    </source>
</evidence>
<protein>
    <submittedName>
        <fullName evidence="7">Serpin I2</fullName>
    </submittedName>
</protein>